<accession>A0A6S6PRD9</accession>
<sequence>MAQDDGAIHQIETWHDSIRRIPVLISRAEWYVELIAHLPEAILHARDRDREASLRESRGDVIRDTFGFDGR</sequence>
<organism evidence="1 2">
    <name type="scientific">Acetobacter aceti</name>
    <dbReference type="NCBI Taxonomy" id="435"/>
    <lineage>
        <taxon>Bacteria</taxon>
        <taxon>Pseudomonadati</taxon>
        <taxon>Pseudomonadota</taxon>
        <taxon>Alphaproteobacteria</taxon>
        <taxon>Acetobacterales</taxon>
        <taxon>Acetobacteraceae</taxon>
        <taxon>Acetobacter</taxon>
        <taxon>Acetobacter subgen. Acetobacter</taxon>
    </lineage>
</organism>
<protein>
    <submittedName>
        <fullName evidence="1">Uncharacterized protein</fullName>
    </submittedName>
</protein>
<reference evidence="1 2" key="1">
    <citation type="submission" date="2020-07" db="EMBL/GenBank/DDBJ databases">
        <title>Complete Genome Sequence of an acetic acid bacterium, Acetobacter aceti JCM20276.</title>
        <authorList>
            <person name="Hirose Y."/>
            <person name="Mihara H."/>
        </authorList>
    </citation>
    <scope>NUCLEOTIDE SEQUENCE [LARGE SCALE GENOMIC DNA]</scope>
    <source>
        <strain evidence="1 2">JCM20276</strain>
        <plasmid evidence="1 2">pAAJCM20276_3</plasmid>
    </source>
</reference>
<proteinExistence type="predicted"/>
<name>A0A6S6PRD9_ACEAC</name>
<evidence type="ECO:0000313" key="1">
    <source>
        <dbReference type="EMBL" id="BCI69155.1"/>
    </source>
</evidence>
<dbReference type="EMBL" id="AP023329">
    <property type="protein sequence ID" value="BCI69155.1"/>
    <property type="molecule type" value="Genomic_DNA"/>
</dbReference>
<gene>
    <name evidence="1" type="ORF">AAJCM20276_37790</name>
</gene>
<evidence type="ECO:0000313" key="2">
    <source>
        <dbReference type="Proteomes" id="UP000515220"/>
    </source>
</evidence>
<geneLocation type="plasmid" evidence="1 2">
    <name>pAAJCM20276_3</name>
</geneLocation>
<dbReference type="AlphaFoldDB" id="A0A6S6PRD9"/>
<keyword evidence="1" id="KW-0614">Plasmid</keyword>
<dbReference type="Proteomes" id="UP000515220">
    <property type="component" value="Plasmid pAAJCM20276_3"/>
</dbReference>